<gene>
    <name evidence="2" type="ORF">D8674_035086</name>
</gene>
<dbReference type="Gene3D" id="2.40.70.10">
    <property type="entry name" value="Acid Proteases"/>
    <property type="match status" value="1"/>
</dbReference>
<dbReference type="CDD" id="cd00303">
    <property type="entry name" value="retropepsin_like"/>
    <property type="match status" value="1"/>
</dbReference>
<evidence type="ECO:0000256" key="1">
    <source>
        <dbReference type="SAM" id="MobiDB-lite"/>
    </source>
</evidence>
<dbReference type="PANTHER" id="PTHR33067:SF15">
    <property type="entry name" value="RNA-DIRECTED DNA POLYMERASE"/>
    <property type="match status" value="1"/>
</dbReference>
<feature type="compositionally biased region" description="Polar residues" evidence="1">
    <location>
        <begin position="8"/>
        <end position="18"/>
    </location>
</feature>
<evidence type="ECO:0000313" key="3">
    <source>
        <dbReference type="Proteomes" id="UP000327157"/>
    </source>
</evidence>
<dbReference type="Gene3D" id="3.10.10.10">
    <property type="entry name" value="HIV Type 1 Reverse Transcriptase, subunit A, domain 1"/>
    <property type="match status" value="1"/>
</dbReference>
<name>A0A5N5GHE0_9ROSA</name>
<evidence type="ECO:0000313" key="2">
    <source>
        <dbReference type="EMBL" id="KAB2612770.1"/>
    </source>
</evidence>
<dbReference type="EMBL" id="SMOL01000458">
    <property type="protein sequence ID" value="KAB2612770.1"/>
    <property type="molecule type" value="Genomic_DNA"/>
</dbReference>
<reference evidence="2 3" key="3">
    <citation type="submission" date="2019-11" db="EMBL/GenBank/DDBJ databases">
        <title>A de novo genome assembly of a pear dwarfing rootstock.</title>
        <authorList>
            <person name="Wang F."/>
            <person name="Wang J."/>
            <person name="Li S."/>
            <person name="Zhang Y."/>
            <person name="Fang M."/>
            <person name="Ma L."/>
            <person name="Zhao Y."/>
            <person name="Jiang S."/>
        </authorList>
    </citation>
    <scope>NUCLEOTIDE SEQUENCE [LARGE SCALE GENOMIC DNA]</scope>
    <source>
        <strain evidence="2">S2</strain>
        <tissue evidence="2">Leaf</tissue>
    </source>
</reference>
<organism evidence="2 3">
    <name type="scientific">Pyrus ussuriensis x Pyrus communis</name>
    <dbReference type="NCBI Taxonomy" id="2448454"/>
    <lineage>
        <taxon>Eukaryota</taxon>
        <taxon>Viridiplantae</taxon>
        <taxon>Streptophyta</taxon>
        <taxon>Embryophyta</taxon>
        <taxon>Tracheophyta</taxon>
        <taxon>Spermatophyta</taxon>
        <taxon>Magnoliopsida</taxon>
        <taxon>eudicotyledons</taxon>
        <taxon>Gunneridae</taxon>
        <taxon>Pentapetalae</taxon>
        <taxon>rosids</taxon>
        <taxon>fabids</taxon>
        <taxon>Rosales</taxon>
        <taxon>Rosaceae</taxon>
        <taxon>Amygdaloideae</taxon>
        <taxon>Maleae</taxon>
        <taxon>Pyrus</taxon>
    </lineage>
</organism>
<protein>
    <submittedName>
        <fullName evidence="2">S ribonuclease</fullName>
    </submittedName>
</protein>
<dbReference type="AlphaFoldDB" id="A0A5N5GHE0"/>
<dbReference type="PANTHER" id="PTHR33067">
    <property type="entry name" value="RNA-DIRECTED DNA POLYMERASE-RELATED"/>
    <property type="match status" value="1"/>
</dbReference>
<dbReference type="InterPro" id="IPR021109">
    <property type="entry name" value="Peptidase_aspartic_dom_sf"/>
</dbReference>
<dbReference type="Proteomes" id="UP000327157">
    <property type="component" value="Chromosome 9"/>
</dbReference>
<dbReference type="InterPro" id="IPR043502">
    <property type="entry name" value="DNA/RNA_pol_sf"/>
</dbReference>
<sequence>MPQPLRDPNSSNSSTSANIGKLGSNSINSNPIPPNVPFTRRFMQAKKEENDKDILETFRKQVPKYAKFLKELCTTRKRVSNKEVVRVSENVSAVLQRKLPPKCKDPGSFTIPCIIGQTKFEHAMLDLGASINVMPYSIYASMNLGELKNDGVIIQLADRSNAYPKGVLEDVLVQVNNLIFPADFYVLEMEETTHSTSLPLFLGRPFIKTARTKIDVFKGTLRMEFDREVIDFNISKTMRFPNDDHSCFSIDIFDSLAQEHLEQLHEDALETVITSGIELKNQMAAPIAPHSTNLEFHVVPLCDDVIKVVAALESLPQVNCKSSILISIPISTNKLLPSIVQPPTLELKPLPNHLKYVFLGEQEALPVIVASSLTAQEEDKLVRVLKEHKTAIGWTLADIKGRSPTTCMHRILMEEGAKPSRKAQRRLNPLMMEVVKKEIIKLLDCGVIYPISDSCWVSPV</sequence>
<reference evidence="3" key="2">
    <citation type="submission" date="2019-10" db="EMBL/GenBank/DDBJ databases">
        <title>A de novo genome assembly of a pear dwarfing rootstock.</title>
        <authorList>
            <person name="Wang F."/>
            <person name="Wang J."/>
            <person name="Li S."/>
            <person name="Zhang Y."/>
            <person name="Fang M."/>
            <person name="Ma L."/>
            <person name="Zhao Y."/>
            <person name="Jiang S."/>
        </authorList>
    </citation>
    <scope>NUCLEOTIDE SEQUENCE [LARGE SCALE GENOMIC DNA]</scope>
</reference>
<reference evidence="2 3" key="1">
    <citation type="submission" date="2019-09" db="EMBL/GenBank/DDBJ databases">
        <authorList>
            <person name="Ou C."/>
        </authorList>
    </citation>
    <scope>NUCLEOTIDE SEQUENCE [LARGE SCALE GENOMIC DNA]</scope>
    <source>
        <strain evidence="2">S2</strain>
        <tissue evidence="2">Leaf</tissue>
    </source>
</reference>
<dbReference type="SUPFAM" id="SSF56672">
    <property type="entry name" value="DNA/RNA polymerases"/>
    <property type="match status" value="1"/>
</dbReference>
<comment type="caution">
    <text evidence="2">The sequence shown here is derived from an EMBL/GenBank/DDBJ whole genome shotgun (WGS) entry which is preliminary data.</text>
</comment>
<proteinExistence type="predicted"/>
<dbReference type="OrthoDB" id="1165732at2759"/>
<keyword evidence="3" id="KW-1185">Reference proteome</keyword>
<accession>A0A5N5GHE0</accession>
<feature type="region of interest" description="Disordered" evidence="1">
    <location>
        <begin position="1"/>
        <end position="36"/>
    </location>
</feature>